<reference evidence="10 11" key="1">
    <citation type="submission" date="2023-03" db="EMBL/GenBank/DDBJ databases">
        <title>Genome insight into feeding habits of ladybird beetles.</title>
        <authorList>
            <person name="Li H.-S."/>
            <person name="Huang Y.-H."/>
            <person name="Pang H."/>
        </authorList>
    </citation>
    <scope>NUCLEOTIDE SEQUENCE [LARGE SCALE GENOMIC DNA]</scope>
    <source>
        <strain evidence="10">SYSU_2023b</strain>
        <tissue evidence="10">Whole body</tissue>
    </source>
</reference>
<dbReference type="PROSITE" id="PS00216">
    <property type="entry name" value="SUGAR_TRANSPORT_1"/>
    <property type="match status" value="1"/>
</dbReference>
<feature type="transmembrane region" description="Helical" evidence="8">
    <location>
        <begin position="115"/>
        <end position="136"/>
    </location>
</feature>
<evidence type="ECO:0000256" key="7">
    <source>
        <dbReference type="ARBA" id="ARBA00023136"/>
    </source>
</evidence>
<evidence type="ECO:0000259" key="9">
    <source>
        <dbReference type="PROSITE" id="PS50850"/>
    </source>
</evidence>
<gene>
    <name evidence="10" type="ORF">WA026_011195</name>
</gene>
<dbReference type="InterPro" id="IPR005828">
    <property type="entry name" value="MFS_sugar_transport-like"/>
</dbReference>
<organism evidence="10 11">
    <name type="scientific">Henosepilachna vigintioctopunctata</name>
    <dbReference type="NCBI Taxonomy" id="420089"/>
    <lineage>
        <taxon>Eukaryota</taxon>
        <taxon>Metazoa</taxon>
        <taxon>Ecdysozoa</taxon>
        <taxon>Arthropoda</taxon>
        <taxon>Hexapoda</taxon>
        <taxon>Insecta</taxon>
        <taxon>Pterygota</taxon>
        <taxon>Neoptera</taxon>
        <taxon>Endopterygota</taxon>
        <taxon>Coleoptera</taxon>
        <taxon>Polyphaga</taxon>
        <taxon>Cucujiformia</taxon>
        <taxon>Coccinelloidea</taxon>
        <taxon>Coccinellidae</taxon>
        <taxon>Epilachninae</taxon>
        <taxon>Epilachnini</taxon>
        <taxon>Henosepilachna</taxon>
    </lineage>
</organism>
<evidence type="ECO:0000313" key="11">
    <source>
        <dbReference type="Proteomes" id="UP001431783"/>
    </source>
</evidence>
<dbReference type="InterPro" id="IPR005829">
    <property type="entry name" value="Sugar_transporter_CS"/>
</dbReference>
<accession>A0AAW1TWX1</accession>
<keyword evidence="3" id="KW-1003">Cell membrane</keyword>
<feature type="domain" description="Major facilitator superfamily (MFS) profile" evidence="9">
    <location>
        <begin position="19"/>
        <end position="444"/>
    </location>
</feature>
<evidence type="ECO:0000256" key="1">
    <source>
        <dbReference type="ARBA" id="ARBA00004651"/>
    </source>
</evidence>
<feature type="transmembrane region" description="Helical" evidence="8">
    <location>
        <begin position="390"/>
        <end position="409"/>
    </location>
</feature>
<keyword evidence="7 8" id="KW-0472">Membrane</keyword>
<evidence type="ECO:0000313" key="10">
    <source>
        <dbReference type="EMBL" id="KAK9876087.1"/>
    </source>
</evidence>
<evidence type="ECO:0000256" key="4">
    <source>
        <dbReference type="ARBA" id="ARBA00022597"/>
    </source>
</evidence>
<proteinExistence type="predicted"/>
<feature type="transmembrane region" description="Helical" evidence="8">
    <location>
        <begin position="255"/>
        <end position="277"/>
    </location>
</feature>
<dbReference type="PROSITE" id="PS50850">
    <property type="entry name" value="MFS"/>
    <property type="match status" value="1"/>
</dbReference>
<dbReference type="Gene3D" id="1.20.1250.20">
    <property type="entry name" value="MFS general substrate transporter like domains"/>
    <property type="match status" value="1"/>
</dbReference>
<comment type="caution">
    <text evidence="10">The sequence shown here is derived from an EMBL/GenBank/DDBJ whole genome shotgun (WGS) entry which is preliminary data.</text>
</comment>
<feature type="transmembrane region" description="Helical" evidence="8">
    <location>
        <begin position="61"/>
        <end position="81"/>
    </location>
</feature>
<keyword evidence="11" id="KW-1185">Reference proteome</keyword>
<keyword evidence="2" id="KW-0813">Transport</keyword>
<dbReference type="EMBL" id="JARQZJ010000035">
    <property type="protein sequence ID" value="KAK9876087.1"/>
    <property type="molecule type" value="Genomic_DNA"/>
</dbReference>
<dbReference type="FunFam" id="1.20.1250.20:FF:000218">
    <property type="entry name" value="facilitated trehalose transporter Tret1"/>
    <property type="match status" value="1"/>
</dbReference>
<dbReference type="AlphaFoldDB" id="A0AAW1TWX1"/>
<dbReference type="GO" id="GO:0022857">
    <property type="term" value="F:transmembrane transporter activity"/>
    <property type="evidence" value="ECO:0007669"/>
    <property type="project" value="InterPro"/>
</dbReference>
<feature type="transmembrane region" description="Helical" evidence="8">
    <location>
        <begin position="148"/>
        <end position="170"/>
    </location>
</feature>
<dbReference type="SUPFAM" id="SSF103473">
    <property type="entry name" value="MFS general substrate transporter"/>
    <property type="match status" value="1"/>
</dbReference>
<dbReference type="Pfam" id="PF00083">
    <property type="entry name" value="Sugar_tr"/>
    <property type="match status" value="1"/>
</dbReference>
<sequence length="465" mass="52302">MNFSLYAAKDFSTFNEYLAAVLACLLAFLTGMHAGWTSPFIPKLLSSKDYPFHITSEEASYIAIFGPIGDLFGAILSMLLVDRMGRKNTLVILGTPMLFSSLLIYFSYLSPVLLYIARFCGGISFGTVSTIITMYTSEISRPAIRGKLGVILMLLYTPGTMAVNVIGKYFSMYETAIFSALVTILFLCTFSLMPETPYYLLMKGKTRMAEKSLCFFRRTQNVEEELKKLILVVQRQLSESRRFQDIFLIDYNRKAFILMMFGRIFQQTCGAMAFLMYAQYLLAESSDFIQPQFAVVVIYFVQTCVTPLSGYSSDRYGRIPLLMFSCAGCSLCLLMLGGYFSLKDFQSLSLPISCPVFILGFFYIAYQIGLGSLMLVMLGELFSASIKPKAIALVNIMYALAVIITTKIYQVTTDYWHPSIAPYFFALCTISAAFSINKYFPETKGKSLEEIQFELKGNKKTATHN</sequence>
<dbReference type="Proteomes" id="UP001431783">
    <property type="component" value="Unassembled WGS sequence"/>
</dbReference>
<evidence type="ECO:0000256" key="2">
    <source>
        <dbReference type="ARBA" id="ARBA00022448"/>
    </source>
</evidence>
<feature type="transmembrane region" description="Helical" evidence="8">
    <location>
        <begin position="176"/>
        <end position="201"/>
    </location>
</feature>
<dbReference type="GO" id="GO:0005886">
    <property type="term" value="C:plasma membrane"/>
    <property type="evidence" value="ECO:0007669"/>
    <property type="project" value="UniProtKB-SubCell"/>
</dbReference>
<protein>
    <recommendedName>
        <fullName evidence="9">Major facilitator superfamily (MFS) profile domain-containing protein</fullName>
    </recommendedName>
</protein>
<feature type="transmembrane region" description="Helical" evidence="8">
    <location>
        <begin position="348"/>
        <end position="378"/>
    </location>
</feature>
<dbReference type="PANTHER" id="PTHR48021:SF46">
    <property type="entry name" value="MAJOR FACILITATOR SUPERFAMILY (MFS) PROFILE DOMAIN-CONTAINING PROTEIN"/>
    <property type="match status" value="1"/>
</dbReference>
<keyword evidence="4" id="KW-0762">Sugar transport</keyword>
<keyword evidence="6 8" id="KW-1133">Transmembrane helix</keyword>
<feature type="transmembrane region" description="Helical" evidence="8">
    <location>
        <begin position="321"/>
        <end position="342"/>
    </location>
</feature>
<feature type="transmembrane region" description="Helical" evidence="8">
    <location>
        <begin position="289"/>
        <end position="309"/>
    </location>
</feature>
<dbReference type="InterPro" id="IPR020846">
    <property type="entry name" value="MFS_dom"/>
</dbReference>
<feature type="transmembrane region" description="Helical" evidence="8">
    <location>
        <begin position="415"/>
        <end position="436"/>
    </location>
</feature>
<dbReference type="InterPro" id="IPR050549">
    <property type="entry name" value="MFS_Trehalose_Transporter"/>
</dbReference>
<evidence type="ECO:0000256" key="5">
    <source>
        <dbReference type="ARBA" id="ARBA00022692"/>
    </source>
</evidence>
<feature type="transmembrane region" description="Helical" evidence="8">
    <location>
        <begin position="90"/>
        <end position="109"/>
    </location>
</feature>
<dbReference type="InterPro" id="IPR036259">
    <property type="entry name" value="MFS_trans_sf"/>
</dbReference>
<evidence type="ECO:0000256" key="6">
    <source>
        <dbReference type="ARBA" id="ARBA00022989"/>
    </source>
</evidence>
<dbReference type="PANTHER" id="PTHR48021">
    <property type="match status" value="1"/>
</dbReference>
<keyword evidence="5 8" id="KW-0812">Transmembrane</keyword>
<evidence type="ECO:0000256" key="8">
    <source>
        <dbReference type="SAM" id="Phobius"/>
    </source>
</evidence>
<comment type="subcellular location">
    <subcellularLocation>
        <location evidence="1">Cell membrane</location>
        <topology evidence="1">Multi-pass membrane protein</topology>
    </subcellularLocation>
</comment>
<evidence type="ECO:0000256" key="3">
    <source>
        <dbReference type="ARBA" id="ARBA00022475"/>
    </source>
</evidence>
<name>A0AAW1TWX1_9CUCU</name>